<keyword evidence="2" id="KW-1185">Reference proteome</keyword>
<organism evidence="1 2">
    <name type="scientific">Streptomyces lincolnensis</name>
    <dbReference type="NCBI Taxonomy" id="1915"/>
    <lineage>
        <taxon>Bacteria</taxon>
        <taxon>Bacillati</taxon>
        <taxon>Actinomycetota</taxon>
        <taxon>Actinomycetes</taxon>
        <taxon>Kitasatosporales</taxon>
        <taxon>Streptomycetaceae</taxon>
        <taxon>Streptomyces</taxon>
    </lineage>
</organism>
<name>A0A1B1ML55_STRLN</name>
<dbReference type="STRING" id="1915.SLINC_7049"/>
<accession>A0A1B1ML55</accession>
<evidence type="ECO:0000313" key="2">
    <source>
        <dbReference type="Proteomes" id="UP000092598"/>
    </source>
</evidence>
<dbReference type="PATRIC" id="fig|1915.4.peg.7765"/>
<gene>
    <name evidence="1" type="ORF">SLINC_7049</name>
</gene>
<dbReference type="Proteomes" id="UP000092598">
    <property type="component" value="Chromosome"/>
</dbReference>
<evidence type="ECO:0000313" key="1">
    <source>
        <dbReference type="EMBL" id="ANS69273.1"/>
    </source>
</evidence>
<sequence length="331" mass="34871">MVGATGATAHLRLFALSGIATVLVTRAFLALAGYPRLGGGGRLHIAHMLWGGLLMMAATLVALGFLGRTARLSCAVVGGIGFGLFIDEVGKQITDEPGYFYRPAAGIIYLTFALLLLLPRLLRGRTDLTPEQRTARAADLALTGVASGLTAAQRQAATGLVEGGRSETDEALLRLLAALPEREPSRWERLRPGAARVRGALRRAAGHRLALTLAVVCVLTEALLFAVWLTVAGLGGDLAYEPQRGALMGILVSAVASAVLGAAGLIRLRADRPTGLRLLRAALLVDILVGQIFKFTANQFASVTELVFDLCLLWVISAHLTPVGPRAVPVH</sequence>
<proteinExistence type="predicted"/>
<reference evidence="1 2" key="1">
    <citation type="submission" date="2016-07" db="EMBL/GenBank/DDBJ databases">
        <title>Enhancement of antibiotic productionsby engineered nitrateutilization in actinobacteria.</title>
        <authorList>
            <person name="Meng S.C."/>
        </authorList>
    </citation>
    <scope>NUCLEOTIDE SEQUENCE [LARGE SCALE GENOMIC DNA]</scope>
    <source>
        <strain evidence="1 2">NRRL 2936</strain>
    </source>
</reference>
<protein>
    <submittedName>
        <fullName evidence="1">Uncharacterized protein</fullName>
    </submittedName>
</protein>
<dbReference type="EMBL" id="CP016438">
    <property type="protein sequence ID" value="ANS69273.1"/>
    <property type="molecule type" value="Genomic_DNA"/>
</dbReference>
<dbReference type="AlphaFoldDB" id="A0A1B1ML55"/>
<dbReference type="KEGG" id="sls:SLINC_7049"/>